<dbReference type="AlphaFoldDB" id="A0AAV4NIN1"/>
<name>A0AAV4NIN1_9ARAC</name>
<keyword evidence="2" id="KW-1185">Reference proteome</keyword>
<sequence length="86" mass="9762">MLSSIRVDIVSSIRVDIVSELKLRAILHSTIACFDLINENCALERILKKERSLSPKFTQDSIKSYLSLSVLTGVEFRNGKKRVRDP</sequence>
<dbReference type="EMBL" id="BPLQ01001651">
    <property type="protein sequence ID" value="GIX83630.1"/>
    <property type="molecule type" value="Genomic_DNA"/>
</dbReference>
<protein>
    <submittedName>
        <fullName evidence="1">Uncharacterized protein</fullName>
    </submittedName>
</protein>
<comment type="caution">
    <text evidence="1">The sequence shown here is derived from an EMBL/GenBank/DDBJ whole genome shotgun (WGS) entry which is preliminary data.</text>
</comment>
<accession>A0AAV4NIN1</accession>
<evidence type="ECO:0000313" key="2">
    <source>
        <dbReference type="Proteomes" id="UP001054837"/>
    </source>
</evidence>
<dbReference type="Proteomes" id="UP001054837">
    <property type="component" value="Unassembled WGS sequence"/>
</dbReference>
<evidence type="ECO:0000313" key="1">
    <source>
        <dbReference type="EMBL" id="GIX83630.1"/>
    </source>
</evidence>
<proteinExistence type="predicted"/>
<reference evidence="1 2" key="1">
    <citation type="submission" date="2021-06" db="EMBL/GenBank/DDBJ databases">
        <title>Caerostris darwini draft genome.</title>
        <authorList>
            <person name="Kono N."/>
            <person name="Arakawa K."/>
        </authorList>
    </citation>
    <scope>NUCLEOTIDE SEQUENCE [LARGE SCALE GENOMIC DNA]</scope>
</reference>
<organism evidence="1 2">
    <name type="scientific">Caerostris darwini</name>
    <dbReference type="NCBI Taxonomy" id="1538125"/>
    <lineage>
        <taxon>Eukaryota</taxon>
        <taxon>Metazoa</taxon>
        <taxon>Ecdysozoa</taxon>
        <taxon>Arthropoda</taxon>
        <taxon>Chelicerata</taxon>
        <taxon>Arachnida</taxon>
        <taxon>Araneae</taxon>
        <taxon>Araneomorphae</taxon>
        <taxon>Entelegynae</taxon>
        <taxon>Araneoidea</taxon>
        <taxon>Araneidae</taxon>
        <taxon>Caerostris</taxon>
    </lineage>
</organism>
<gene>
    <name evidence="1" type="ORF">CDAR_167421</name>
</gene>